<feature type="non-terminal residue" evidence="20">
    <location>
        <position position="455"/>
    </location>
</feature>
<evidence type="ECO:0000256" key="17">
    <source>
        <dbReference type="ARBA" id="ARBA00069900"/>
    </source>
</evidence>
<dbReference type="PANTHER" id="PTHR13271:SF151">
    <property type="entry name" value="SET DOMAIN-CONTAINING PROTEIN 4"/>
    <property type="match status" value="1"/>
</dbReference>
<dbReference type="InterPro" id="IPR044429">
    <property type="entry name" value="SETD4_SET"/>
</dbReference>
<evidence type="ECO:0000256" key="7">
    <source>
        <dbReference type="ARBA" id="ARBA00023198"/>
    </source>
</evidence>
<proteinExistence type="inferred from homology"/>
<feature type="signal peptide" evidence="18">
    <location>
        <begin position="1"/>
        <end position="25"/>
    </location>
</feature>
<keyword evidence="5" id="KW-0808">Transferase</keyword>
<dbReference type="Pfam" id="PF00856">
    <property type="entry name" value="SET"/>
    <property type="match status" value="1"/>
</dbReference>
<evidence type="ECO:0000256" key="16">
    <source>
        <dbReference type="ARBA" id="ARBA00065011"/>
    </source>
</evidence>
<evidence type="ECO:0000256" key="11">
    <source>
        <dbReference type="ARBA" id="ARBA00048660"/>
    </source>
</evidence>
<evidence type="ECO:0000259" key="19">
    <source>
        <dbReference type="PROSITE" id="PS50280"/>
    </source>
</evidence>
<dbReference type="InterPro" id="IPR016852">
    <property type="entry name" value="SET_MeTrfase"/>
</dbReference>
<dbReference type="CDD" id="cd19177">
    <property type="entry name" value="SET_SETD4"/>
    <property type="match status" value="1"/>
</dbReference>
<dbReference type="GO" id="GO:0005829">
    <property type="term" value="C:cytosol"/>
    <property type="evidence" value="ECO:0007669"/>
    <property type="project" value="UniProtKB-SubCell"/>
</dbReference>
<evidence type="ECO:0000256" key="14">
    <source>
        <dbReference type="ARBA" id="ARBA00052814"/>
    </source>
</evidence>
<dbReference type="InterPro" id="IPR001214">
    <property type="entry name" value="SET_dom"/>
</dbReference>
<keyword evidence="21" id="KW-1185">Reference proteome</keyword>
<dbReference type="Proteomes" id="UP000736164">
    <property type="component" value="Unassembled WGS sequence"/>
</dbReference>
<dbReference type="GO" id="GO:0005634">
    <property type="term" value="C:nucleus"/>
    <property type="evidence" value="ECO:0007669"/>
    <property type="project" value="UniProtKB-SubCell"/>
</dbReference>
<dbReference type="AlphaFoldDB" id="A0A8J7NHK3"/>
<dbReference type="SUPFAM" id="SSF82199">
    <property type="entry name" value="SET domain"/>
    <property type="match status" value="1"/>
</dbReference>
<keyword evidence="6" id="KW-0949">S-adenosyl-L-methionine</keyword>
<dbReference type="Gene3D" id="3.90.1420.10">
    <property type="entry name" value="Rubisco LSMT, substrate-binding domain"/>
    <property type="match status" value="1"/>
</dbReference>
<evidence type="ECO:0000256" key="3">
    <source>
        <dbReference type="ARBA" id="ARBA00022490"/>
    </source>
</evidence>
<keyword evidence="18" id="KW-0732">Signal</keyword>
<protein>
    <recommendedName>
        <fullName evidence="17">SET domain-containing protein 4</fullName>
        <ecNumber evidence="9">2.1.1.364</ecNumber>
    </recommendedName>
</protein>
<reference evidence="20" key="1">
    <citation type="journal article" date="2021" name="Cell">
        <title>Tracing the genetic footprints of vertebrate landing in non-teleost ray-finned fishes.</title>
        <authorList>
            <person name="Bi X."/>
            <person name="Wang K."/>
            <person name="Yang L."/>
            <person name="Pan H."/>
            <person name="Jiang H."/>
            <person name="Wei Q."/>
            <person name="Fang M."/>
            <person name="Yu H."/>
            <person name="Zhu C."/>
            <person name="Cai Y."/>
            <person name="He Y."/>
            <person name="Gan X."/>
            <person name="Zeng H."/>
            <person name="Yu D."/>
            <person name="Zhu Y."/>
            <person name="Jiang H."/>
            <person name="Qiu Q."/>
            <person name="Yang H."/>
            <person name="Zhang Y.E."/>
            <person name="Wang W."/>
            <person name="Zhu M."/>
            <person name="He S."/>
            <person name="Zhang G."/>
        </authorList>
    </citation>
    <scope>NUCLEOTIDE SEQUENCE</scope>
    <source>
        <strain evidence="20">Allg_001</strain>
    </source>
</reference>
<comment type="caution">
    <text evidence="20">The sequence shown here is derived from an EMBL/GenBank/DDBJ whole genome shotgun (WGS) entry which is preliminary data.</text>
</comment>
<dbReference type="FunFam" id="3.90.1420.10:FF:000008">
    <property type="entry name" value="SET domain containing 4"/>
    <property type="match status" value="1"/>
</dbReference>
<evidence type="ECO:0000256" key="1">
    <source>
        <dbReference type="ARBA" id="ARBA00004123"/>
    </source>
</evidence>
<evidence type="ECO:0000256" key="15">
    <source>
        <dbReference type="ARBA" id="ARBA00061120"/>
    </source>
</evidence>
<dbReference type="GO" id="GO:0140945">
    <property type="term" value="F:histone H3K4 monomethyltransferase activity"/>
    <property type="evidence" value="ECO:0007669"/>
    <property type="project" value="UniProtKB-EC"/>
</dbReference>
<dbReference type="Gene3D" id="3.90.1410.10">
    <property type="entry name" value="set domain protein methyltransferase, domain 1"/>
    <property type="match status" value="1"/>
</dbReference>
<comment type="subunit">
    <text evidence="16">Forms a ternary complex with TBK1 and ZNF268; the interaction with TBK1 is ZNF268-dependent and leads to TBK1 monomethylation.</text>
</comment>
<evidence type="ECO:0000313" key="21">
    <source>
        <dbReference type="Proteomes" id="UP000736164"/>
    </source>
</evidence>
<dbReference type="PANTHER" id="PTHR13271">
    <property type="entry name" value="UNCHARACTERIZED PUTATIVE METHYLTRANSFERASE"/>
    <property type="match status" value="1"/>
</dbReference>
<feature type="domain" description="SET" evidence="19">
    <location>
        <begin position="34"/>
        <end position="267"/>
    </location>
</feature>
<evidence type="ECO:0000256" key="8">
    <source>
        <dbReference type="ARBA" id="ARBA00023242"/>
    </source>
</evidence>
<dbReference type="EC" id="2.1.1.364" evidence="9"/>
<comment type="catalytic activity">
    <reaction evidence="13">
        <text>L-lysyl(20)-[histone H4] + S-adenosyl-L-methionine = N(6)-methyl-L-lysyl(20)-[histone H4] + S-adenosyl-L-homocysteine + H(+)</text>
        <dbReference type="Rhea" id="RHEA:60344"/>
        <dbReference type="Rhea" id="RHEA-COMP:15554"/>
        <dbReference type="Rhea" id="RHEA-COMP:15555"/>
        <dbReference type="ChEBI" id="CHEBI:15378"/>
        <dbReference type="ChEBI" id="CHEBI:29969"/>
        <dbReference type="ChEBI" id="CHEBI:57856"/>
        <dbReference type="ChEBI" id="CHEBI:59789"/>
        <dbReference type="ChEBI" id="CHEBI:61929"/>
    </reaction>
</comment>
<dbReference type="InterPro" id="IPR036464">
    <property type="entry name" value="Rubisco_LSMT_subst-bd_sf"/>
</dbReference>
<evidence type="ECO:0000256" key="6">
    <source>
        <dbReference type="ARBA" id="ARBA00022691"/>
    </source>
</evidence>
<organism evidence="20 21">
    <name type="scientific">Atractosteus spatula</name>
    <name type="common">Alligator gar</name>
    <name type="synonym">Lepisosteus spatula</name>
    <dbReference type="NCBI Taxonomy" id="7917"/>
    <lineage>
        <taxon>Eukaryota</taxon>
        <taxon>Metazoa</taxon>
        <taxon>Chordata</taxon>
        <taxon>Craniata</taxon>
        <taxon>Vertebrata</taxon>
        <taxon>Euteleostomi</taxon>
        <taxon>Actinopterygii</taxon>
        <taxon>Neopterygii</taxon>
        <taxon>Holostei</taxon>
        <taxon>Semionotiformes</taxon>
        <taxon>Lepisosteidae</taxon>
        <taxon>Atractosteus</taxon>
    </lineage>
</organism>
<name>A0A8J7NHK3_ATRSP</name>
<keyword evidence="4" id="KW-0489">Methyltransferase</keyword>
<evidence type="ECO:0000256" key="4">
    <source>
        <dbReference type="ARBA" id="ARBA00022603"/>
    </source>
</evidence>
<dbReference type="InterPro" id="IPR050600">
    <property type="entry name" value="SETD3_SETD6_MTase"/>
</dbReference>
<comment type="catalytic activity">
    <reaction evidence="12">
        <text>N(6)-methyl-L-lysyl(20)-[histone H4] + S-adenosyl-L-methionine = N(6),N(6)-dimethyl-L-lysyl(20)-[histone H4] + S-adenosyl-L-homocysteine + H(+)</text>
        <dbReference type="Rhea" id="RHEA:60348"/>
        <dbReference type="Rhea" id="RHEA-COMP:15555"/>
        <dbReference type="Rhea" id="RHEA-COMP:15556"/>
        <dbReference type="ChEBI" id="CHEBI:15378"/>
        <dbReference type="ChEBI" id="CHEBI:57856"/>
        <dbReference type="ChEBI" id="CHEBI:59789"/>
        <dbReference type="ChEBI" id="CHEBI:61929"/>
        <dbReference type="ChEBI" id="CHEBI:61976"/>
    </reaction>
</comment>
<feature type="non-terminal residue" evidence="20">
    <location>
        <position position="1"/>
    </location>
</feature>
<dbReference type="PROSITE" id="PS50280">
    <property type="entry name" value="SET"/>
    <property type="match status" value="1"/>
</dbReference>
<keyword evidence="8" id="KW-0539">Nucleus</keyword>
<keyword evidence="3" id="KW-0963">Cytoplasm</keyword>
<comment type="catalytic activity">
    <reaction evidence="10">
        <text>N(6)-methyl-L-lysyl(4)-[histone H3] + S-adenosyl-L-methionine = N(6),N(6)-dimethyl-L-lysyl(4)-[histone H3] + S-adenosyl-L-homocysteine + H(+)</text>
        <dbReference type="Rhea" id="RHEA:60268"/>
        <dbReference type="Rhea" id="RHEA-COMP:15540"/>
        <dbReference type="Rhea" id="RHEA-COMP:15543"/>
        <dbReference type="ChEBI" id="CHEBI:15378"/>
        <dbReference type="ChEBI" id="CHEBI:57856"/>
        <dbReference type="ChEBI" id="CHEBI:59789"/>
        <dbReference type="ChEBI" id="CHEBI:61929"/>
        <dbReference type="ChEBI" id="CHEBI:61976"/>
    </reaction>
</comment>
<evidence type="ECO:0000256" key="2">
    <source>
        <dbReference type="ARBA" id="ARBA00004514"/>
    </source>
</evidence>
<sequence length="455" mass="51844">MARRVFVPVLTCFFFFASVNLSGESQYVELRRWLKLRGFSSTCLIPAHFSDTGRGLMTSETIEAGDLIISLPEKCLLSTSTVLRSHMGELIKRWKPPVSPLLALCTFLISERHSGTRSLWKPYIDVLPKTYTCPVYFSEDTVNLLPAALRKKALKQRETVQELYESAVSFFKSLQPLFSQSVENIFTQDALCWAWCSVNTRTVYMKHPQSDFLSMEPDVYALAPYLDLLNHCPDVQVEAAFSEQSRCYEIRSGSGCRRREQVFICYGPHDNQRLLLEYGFVARGNPHGVVYVEREDLQLCLTRRDQQITQKLMFLKDHDFSENLTFGLDGPSWTLLMALRLLSLQPDEFSSWKRVLLGAPVSHSCEQHSFHLAAVLCQHLIDANTKALEKVSLLLGFVASVSLRHQLDLVESLRNEEQRILHCSLDMLKRDETMTFVEDSLCSMSGGSQISSRPC</sequence>
<comment type="subcellular location">
    <subcellularLocation>
        <location evidence="2">Cytoplasm</location>
        <location evidence="2">Cytosol</location>
    </subcellularLocation>
    <subcellularLocation>
        <location evidence="1">Nucleus</location>
    </subcellularLocation>
</comment>
<dbReference type="InterPro" id="IPR015353">
    <property type="entry name" value="Rubisco_LSMT_subst-bd"/>
</dbReference>
<evidence type="ECO:0000256" key="10">
    <source>
        <dbReference type="ARBA" id="ARBA00047583"/>
    </source>
</evidence>
<comment type="catalytic activity">
    <reaction evidence="14">
        <text>N(6),N(6)-dimethyl-L-lysyl(20)-[histone H4] + S-adenosyl-L-methionine = N(6),N(6),N(6)-trimethyl-L-lysyl(20)-[histone H4] + S-adenosyl-L-homocysteine + H(+)</text>
        <dbReference type="Rhea" id="RHEA:61992"/>
        <dbReference type="Rhea" id="RHEA-COMP:15556"/>
        <dbReference type="Rhea" id="RHEA-COMP:15998"/>
        <dbReference type="ChEBI" id="CHEBI:15378"/>
        <dbReference type="ChEBI" id="CHEBI:57856"/>
        <dbReference type="ChEBI" id="CHEBI:59789"/>
        <dbReference type="ChEBI" id="CHEBI:61961"/>
        <dbReference type="ChEBI" id="CHEBI:61976"/>
    </reaction>
</comment>
<evidence type="ECO:0000256" key="12">
    <source>
        <dbReference type="ARBA" id="ARBA00051732"/>
    </source>
</evidence>
<comment type="similarity">
    <text evidence="15">Belongs to the class V-like SAM-binding methyltransferase superfamily. SETD4 family.</text>
</comment>
<evidence type="ECO:0000256" key="18">
    <source>
        <dbReference type="SAM" id="SignalP"/>
    </source>
</evidence>
<dbReference type="FunFam" id="3.90.1410.10:FF:000002">
    <property type="entry name" value="SET domain-containing protein 4 isoform X1"/>
    <property type="match status" value="1"/>
</dbReference>
<evidence type="ECO:0000313" key="20">
    <source>
        <dbReference type="EMBL" id="MBN3312025.1"/>
    </source>
</evidence>
<evidence type="ECO:0000256" key="5">
    <source>
        <dbReference type="ARBA" id="ARBA00022679"/>
    </source>
</evidence>
<dbReference type="GO" id="GO:0006954">
    <property type="term" value="P:inflammatory response"/>
    <property type="evidence" value="ECO:0007669"/>
    <property type="project" value="UniProtKB-KW"/>
</dbReference>
<dbReference type="GO" id="GO:0032259">
    <property type="term" value="P:methylation"/>
    <property type="evidence" value="ECO:0007669"/>
    <property type="project" value="UniProtKB-KW"/>
</dbReference>
<accession>A0A8J7NHK3</accession>
<dbReference type="EMBL" id="JAAWVO010004087">
    <property type="protein sequence ID" value="MBN3312025.1"/>
    <property type="molecule type" value="Genomic_DNA"/>
</dbReference>
<evidence type="ECO:0000256" key="13">
    <source>
        <dbReference type="ARBA" id="ARBA00052451"/>
    </source>
</evidence>
<keyword evidence="7" id="KW-0395">Inflammatory response</keyword>
<feature type="chain" id="PRO_5035248294" description="SET domain-containing protein 4" evidence="18">
    <location>
        <begin position="26"/>
        <end position="455"/>
    </location>
</feature>
<dbReference type="InterPro" id="IPR046341">
    <property type="entry name" value="SET_dom_sf"/>
</dbReference>
<comment type="catalytic activity">
    <reaction evidence="11">
        <text>L-lysyl(4)-[histone H3] + S-adenosyl-L-methionine = N(6)-methyl-L-lysyl(4)-[histone H3] + S-adenosyl-L-homocysteine + H(+)</text>
        <dbReference type="Rhea" id="RHEA:60264"/>
        <dbReference type="Rhea" id="RHEA-COMP:15543"/>
        <dbReference type="Rhea" id="RHEA-COMP:15547"/>
        <dbReference type="ChEBI" id="CHEBI:15378"/>
        <dbReference type="ChEBI" id="CHEBI:29969"/>
        <dbReference type="ChEBI" id="CHEBI:57856"/>
        <dbReference type="ChEBI" id="CHEBI:59789"/>
        <dbReference type="ChEBI" id="CHEBI:61929"/>
        <dbReference type="EC" id="2.1.1.364"/>
    </reaction>
</comment>
<gene>
    <name evidence="20" type="primary">Setd4</name>
    <name evidence="20" type="ORF">GTO95_0000627</name>
</gene>
<dbReference type="PIRSF" id="PIRSF027158">
    <property type="entry name" value="Lys_MTase_YDR198C_prd"/>
    <property type="match status" value="1"/>
</dbReference>
<dbReference type="Pfam" id="PF09273">
    <property type="entry name" value="Rubis-subs-bind"/>
    <property type="match status" value="1"/>
</dbReference>
<evidence type="ECO:0000256" key="9">
    <source>
        <dbReference type="ARBA" id="ARBA00023620"/>
    </source>
</evidence>